<name>A0ABW6QEB3_9ACTN</name>
<sequence length="77" mass="7837">MPRREGEGAVSRVPDRDGPASQEAVPVPSTTSRAAEPNAVASTGPVLRILPLGSGLVLIGLGFGLAFVALRMRQASG</sequence>
<evidence type="ECO:0000256" key="1">
    <source>
        <dbReference type="SAM" id="MobiDB-lite"/>
    </source>
</evidence>
<dbReference type="RefSeq" id="WP_388238659.1">
    <property type="nucleotide sequence ID" value="NZ_JBHVZQ010000030.1"/>
</dbReference>
<reference evidence="3 4" key="1">
    <citation type="submission" date="2024-09" db="EMBL/GenBank/DDBJ databases">
        <title>The Natural Products Discovery Center: Release of the First 8490 Sequenced Strains for Exploring Actinobacteria Biosynthetic Diversity.</title>
        <authorList>
            <person name="Kalkreuter E."/>
            <person name="Kautsar S.A."/>
            <person name="Yang D."/>
            <person name="Bader C.D."/>
            <person name="Teijaro C.N."/>
            <person name="Fluegel L."/>
            <person name="Davis C.M."/>
            <person name="Simpson J.R."/>
            <person name="Lauterbach L."/>
            <person name="Steele A.D."/>
            <person name="Gui C."/>
            <person name="Meng S."/>
            <person name="Li G."/>
            <person name="Viehrig K."/>
            <person name="Ye F."/>
            <person name="Su P."/>
            <person name="Kiefer A.F."/>
            <person name="Nichols A."/>
            <person name="Cepeda A.J."/>
            <person name="Yan W."/>
            <person name="Fan B."/>
            <person name="Jiang Y."/>
            <person name="Adhikari A."/>
            <person name="Zheng C.-J."/>
            <person name="Schuster L."/>
            <person name="Cowan T.M."/>
            <person name="Smanski M.J."/>
            <person name="Chevrette M.G."/>
            <person name="De Carvalho L.P.S."/>
            <person name="Shen B."/>
        </authorList>
    </citation>
    <scope>NUCLEOTIDE SEQUENCE [LARGE SCALE GENOMIC DNA]</scope>
    <source>
        <strain evidence="3 4">NPDC058328</strain>
    </source>
</reference>
<evidence type="ECO:0000313" key="3">
    <source>
        <dbReference type="EMBL" id="MFF1277076.1"/>
    </source>
</evidence>
<accession>A0ABW6QEB3</accession>
<evidence type="ECO:0008006" key="5">
    <source>
        <dbReference type="Google" id="ProtNLM"/>
    </source>
</evidence>
<feature type="region of interest" description="Disordered" evidence="1">
    <location>
        <begin position="1"/>
        <end position="40"/>
    </location>
</feature>
<dbReference type="EMBL" id="JBHVZQ010000030">
    <property type="protein sequence ID" value="MFF1277076.1"/>
    <property type="molecule type" value="Genomic_DNA"/>
</dbReference>
<comment type="caution">
    <text evidence="3">The sequence shown here is derived from an EMBL/GenBank/DDBJ whole genome shotgun (WGS) entry which is preliminary data.</text>
</comment>
<protein>
    <recommendedName>
        <fullName evidence="5">LPXTG cell wall anchor domain-containing protein</fullName>
    </recommendedName>
</protein>
<feature type="compositionally biased region" description="Basic and acidic residues" evidence="1">
    <location>
        <begin position="1"/>
        <end position="18"/>
    </location>
</feature>
<keyword evidence="2" id="KW-0472">Membrane</keyword>
<keyword evidence="2" id="KW-1133">Transmembrane helix</keyword>
<gene>
    <name evidence="3" type="ORF">ACFVZC_27280</name>
</gene>
<feature type="transmembrane region" description="Helical" evidence="2">
    <location>
        <begin position="49"/>
        <end position="70"/>
    </location>
</feature>
<proteinExistence type="predicted"/>
<keyword evidence="4" id="KW-1185">Reference proteome</keyword>
<organism evidence="3 4">
    <name type="scientific">Streptomyces marokkonensis</name>
    <dbReference type="NCBI Taxonomy" id="324855"/>
    <lineage>
        <taxon>Bacteria</taxon>
        <taxon>Bacillati</taxon>
        <taxon>Actinomycetota</taxon>
        <taxon>Actinomycetes</taxon>
        <taxon>Kitasatosporales</taxon>
        <taxon>Streptomycetaceae</taxon>
        <taxon>Streptomyces</taxon>
    </lineage>
</organism>
<dbReference type="Proteomes" id="UP001601627">
    <property type="component" value="Unassembled WGS sequence"/>
</dbReference>
<evidence type="ECO:0000256" key="2">
    <source>
        <dbReference type="SAM" id="Phobius"/>
    </source>
</evidence>
<evidence type="ECO:0000313" key="4">
    <source>
        <dbReference type="Proteomes" id="UP001601627"/>
    </source>
</evidence>
<keyword evidence="2" id="KW-0812">Transmembrane</keyword>